<dbReference type="AlphaFoldDB" id="A0A433D5G2"/>
<dbReference type="Proteomes" id="UP000268093">
    <property type="component" value="Unassembled WGS sequence"/>
</dbReference>
<evidence type="ECO:0000313" key="2">
    <source>
        <dbReference type="EMBL" id="RUP46070.1"/>
    </source>
</evidence>
<gene>
    <name evidence="2" type="ORF">BC936DRAFT_147393</name>
</gene>
<feature type="compositionally biased region" description="Low complexity" evidence="1">
    <location>
        <begin position="1"/>
        <end position="39"/>
    </location>
</feature>
<sequence length="107" mass="11294">MTISDSTSSSGQESESKLSSSSSSLAPAPATSTSGAGPARCPSCPLSSLIPEVGVQRSFTESVRWEGREMDSAPPDRFRFCSSAFCLRPCGPAVVNQRVLFTEAKMK</sequence>
<accession>A0A433D5G2</accession>
<dbReference type="EMBL" id="RBNI01006350">
    <property type="protein sequence ID" value="RUP46070.1"/>
    <property type="molecule type" value="Genomic_DNA"/>
</dbReference>
<comment type="caution">
    <text evidence="2">The sequence shown here is derived from an EMBL/GenBank/DDBJ whole genome shotgun (WGS) entry which is preliminary data.</text>
</comment>
<keyword evidence="3" id="KW-1185">Reference proteome</keyword>
<proteinExistence type="predicted"/>
<organism evidence="2 3">
    <name type="scientific">Jimgerdemannia flammicorona</name>
    <dbReference type="NCBI Taxonomy" id="994334"/>
    <lineage>
        <taxon>Eukaryota</taxon>
        <taxon>Fungi</taxon>
        <taxon>Fungi incertae sedis</taxon>
        <taxon>Mucoromycota</taxon>
        <taxon>Mucoromycotina</taxon>
        <taxon>Endogonomycetes</taxon>
        <taxon>Endogonales</taxon>
        <taxon>Endogonaceae</taxon>
        <taxon>Jimgerdemannia</taxon>
    </lineage>
</organism>
<name>A0A433D5G2_9FUNG</name>
<evidence type="ECO:0000313" key="3">
    <source>
        <dbReference type="Proteomes" id="UP000268093"/>
    </source>
</evidence>
<feature type="region of interest" description="Disordered" evidence="1">
    <location>
        <begin position="1"/>
        <end position="40"/>
    </location>
</feature>
<reference evidence="2 3" key="1">
    <citation type="journal article" date="2018" name="New Phytol.">
        <title>Phylogenomics of Endogonaceae and evolution of mycorrhizas within Mucoromycota.</title>
        <authorList>
            <person name="Chang Y."/>
            <person name="Desiro A."/>
            <person name="Na H."/>
            <person name="Sandor L."/>
            <person name="Lipzen A."/>
            <person name="Clum A."/>
            <person name="Barry K."/>
            <person name="Grigoriev I.V."/>
            <person name="Martin F.M."/>
            <person name="Stajich J.E."/>
            <person name="Smith M.E."/>
            <person name="Bonito G."/>
            <person name="Spatafora J.W."/>
        </authorList>
    </citation>
    <scope>NUCLEOTIDE SEQUENCE [LARGE SCALE GENOMIC DNA]</scope>
    <source>
        <strain evidence="2 3">GMNB39</strain>
    </source>
</reference>
<evidence type="ECO:0000256" key="1">
    <source>
        <dbReference type="SAM" id="MobiDB-lite"/>
    </source>
</evidence>
<protein>
    <submittedName>
        <fullName evidence="2">Uncharacterized protein</fullName>
    </submittedName>
</protein>